<keyword evidence="2" id="KW-1185">Reference proteome</keyword>
<protein>
    <submittedName>
        <fullName evidence="1">Uncharacterized protein</fullName>
    </submittedName>
</protein>
<organism evidence="1 2">
    <name type="scientific">Diphasiastrum complanatum</name>
    <name type="common">Issler's clubmoss</name>
    <name type="synonym">Lycopodium complanatum</name>
    <dbReference type="NCBI Taxonomy" id="34168"/>
    <lineage>
        <taxon>Eukaryota</taxon>
        <taxon>Viridiplantae</taxon>
        <taxon>Streptophyta</taxon>
        <taxon>Embryophyta</taxon>
        <taxon>Tracheophyta</taxon>
        <taxon>Lycopodiopsida</taxon>
        <taxon>Lycopodiales</taxon>
        <taxon>Lycopodiaceae</taxon>
        <taxon>Lycopodioideae</taxon>
        <taxon>Diphasiastrum</taxon>
    </lineage>
</organism>
<name>A0ACC2B1E4_DIPCM</name>
<dbReference type="EMBL" id="CM055109">
    <property type="protein sequence ID" value="KAJ7523619.1"/>
    <property type="molecule type" value="Genomic_DNA"/>
</dbReference>
<gene>
    <name evidence="1" type="ORF">O6H91_18G055900</name>
</gene>
<accession>A0ACC2B1E4</accession>
<comment type="caution">
    <text evidence="1">The sequence shown here is derived from an EMBL/GenBank/DDBJ whole genome shotgun (WGS) entry which is preliminary data.</text>
</comment>
<evidence type="ECO:0000313" key="1">
    <source>
        <dbReference type="EMBL" id="KAJ7523619.1"/>
    </source>
</evidence>
<evidence type="ECO:0000313" key="2">
    <source>
        <dbReference type="Proteomes" id="UP001162992"/>
    </source>
</evidence>
<dbReference type="Proteomes" id="UP001162992">
    <property type="component" value="Chromosome 18"/>
</dbReference>
<reference evidence="2" key="1">
    <citation type="journal article" date="2024" name="Proc. Natl. Acad. Sci. U.S.A.">
        <title>Extraordinary preservation of gene collinearity over three hundred million years revealed in homosporous lycophytes.</title>
        <authorList>
            <person name="Li C."/>
            <person name="Wickell D."/>
            <person name="Kuo L.Y."/>
            <person name="Chen X."/>
            <person name="Nie B."/>
            <person name="Liao X."/>
            <person name="Peng D."/>
            <person name="Ji J."/>
            <person name="Jenkins J."/>
            <person name="Williams M."/>
            <person name="Shu S."/>
            <person name="Plott C."/>
            <person name="Barry K."/>
            <person name="Rajasekar S."/>
            <person name="Grimwood J."/>
            <person name="Han X."/>
            <person name="Sun S."/>
            <person name="Hou Z."/>
            <person name="He W."/>
            <person name="Dai G."/>
            <person name="Sun C."/>
            <person name="Schmutz J."/>
            <person name="Leebens-Mack J.H."/>
            <person name="Li F.W."/>
            <person name="Wang L."/>
        </authorList>
    </citation>
    <scope>NUCLEOTIDE SEQUENCE [LARGE SCALE GENOMIC DNA]</scope>
    <source>
        <strain evidence="2">cv. PW_Plant_1</strain>
    </source>
</reference>
<sequence>MAFVSRLGLATLIRRASSKGHYINTNTDAAVVSMQHDYFNFSRNISSSSKLFVGGLSWGVDENFLRDAFASYGTVTKAEIVTDHETGRSKGYGFVSFTSNEVAEAALQGMNGRVWRRPQQHLQITFVACFQRTSLRKIGGFHSGPRGLKNKRSGYGSSNTSCLDKLSRKENVIGTYGSNIGGNLRNL</sequence>
<proteinExistence type="predicted"/>